<proteinExistence type="predicted"/>
<keyword evidence="2" id="KW-0812">Transmembrane</keyword>
<evidence type="ECO:0000256" key="2">
    <source>
        <dbReference type="SAM" id="Phobius"/>
    </source>
</evidence>
<dbReference type="OrthoDB" id="5184981at2"/>
<keyword evidence="2" id="KW-0472">Membrane</keyword>
<feature type="region of interest" description="Disordered" evidence="1">
    <location>
        <begin position="1"/>
        <end position="39"/>
    </location>
</feature>
<reference evidence="3 4" key="1">
    <citation type="submission" date="2018-02" db="EMBL/GenBank/DDBJ databases">
        <title>8 Nocardia nova and 1 Nocardia cyriacigeorgica strain used for evolution to TMP-SMX.</title>
        <authorList>
            <person name="Mehta H."/>
            <person name="Weng J."/>
            <person name="Shamoo Y."/>
        </authorList>
    </citation>
    <scope>NUCLEOTIDE SEQUENCE [LARGE SCALE GENOMIC DNA]</scope>
    <source>
        <strain evidence="3 4">MDA3139</strain>
    </source>
</reference>
<dbReference type="Proteomes" id="UP000239874">
    <property type="component" value="Unassembled WGS sequence"/>
</dbReference>
<gene>
    <name evidence="3" type="ORF">C5E45_23130</name>
</gene>
<dbReference type="RefSeq" id="WP_104375114.1">
    <property type="nucleotide sequence ID" value="NZ_PSZC01000017.1"/>
</dbReference>
<evidence type="ECO:0000313" key="4">
    <source>
        <dbReference type="Proteomes" id="UP000239874"/>
    </source>
</evidence>
<feature type="compositionally biased region" description="Pro residues" evidence="1">
    <location>
        <begin position="15"/>
        <end position="32"/>
    </location>
</feature>
<evidence type="ECO:0000313" key="3">
    <source>
        <dbReference type="EMBL" id="PPJ35995.1"/>
    </source>
</evidence>
<feature type="transmembrane region" description="Helical" evidence="2">
    <location>
        <begin position="102"/>
        <end position="122"/>
    </location>
</feature>
<dbReference type="AlphaFoldDB" id="A0A2S6AL87"/>
<comment type="caution">
    <text evidence="3">The sequence shown here is derived from an EMBL/GenBank/DDBJ whole genome shotgun (WGS) entry which is preliminary data.</text>
</comment>
<organism evidence="3 4">
    <name type="scientific">Nocardia nova</name>
    <dbReference type="NCBI Taxonomy" id="37330"/>
    <lineage>
        <taxon>Bacteria</taxon>
        <taxon>Bacillati</taxon>
        <taxon>Actinomycetota</taxon>
        <taxon>Actinomycetes</taxon>
        <taxon>Mycobacteriales</taxon>
        <taxon>Nocardiaceae</taxon>
        <taxon>Nocardia</taxon>
    </lineage>
</organism>
<sequence length="126" mass="13788">MNHEPDRLDTWNAAAPPPDRPPAPDSMPPYPPSAGALIEPYPPVPPTAPQYYPAEYFSSTGHPQPAVPQPFPTPPPMMNVVQQFPPGAQVVVKRSFPHGLHLVLTLITCGLWSPVWLVHYLLASNN</sequence>
<dbReference type="EMBL" id="PSZC01000017">
    <property type="protein sequence ID" value="PPJ35995.1"/>
    <property type="molecule type" value="Genomic_DNA"/>
</dbReference>
<protein>
    <submittedName>
        <fullName evidence="3">Uncharacterized protein</fullName>
    </submittedName>
</protein>
<accession>A0A2S6AL87</accession>
<evidence type="ECO:0000256" key="1">
    <source>
        <dbReference type="SAM" id="MobiDB-lite"/>
    </source>
</evidence>
<name>A0A2S6AL87_9NOCA</name>
<keyword evidence="2" id="KW-1133">Transmembrane helix</keyword>